<dbReference type="CDD" id="cd00338">
    <property type="entry name" value="Ser_Recombinase"/>
    <property type="match status" value="1"/>
</dbReference>
<dbReference type="GO" id="GO:0003677">
    <property type="term" value="F:DNA binding"/>
    <property type="evidence" value="ECO:0007669"/>
    <property type="project" value="InterPro"/>
</dbReference>
<reference evidence="2" key="1">
    <citation type="journal article" date="2015" name="Nature">
        <title>Complex archaea that bridge the gap between prokaryotes and eukaryotes.</title>
        <authorList>
            <person name="Spang A."/>
            <person name="Saw J.H."/>
            <person name="Jorgensen S.L."/>
            <person name="Zaremba-Niedzwiedzka K."/>
            <person name="Martijn J."/>
            <person name="Lind A.E."/>
            <person name="van Eijk R."/>
            <person name="Schleper C."/>
            <person name="Guy L."/>
            <person name="Ettema T.J."/>
        </authorList>
    </citation>
    <scope>NUCLEOTIDE SEQUENCE</scope>
</reference>
<organism evidence="2">
    <name type="scientific">marine sediment metagenome</name>
    <dbReference type="NCBI Taxonomy" id="412755"/>
    <lineage>
        <taxon>unclassified sequences</taxon>
        <taxon>metagenomes</taxon>
        <taxon>ecological metagenomes</taxon>
    </lineage>
</organism>
<dbReference type="InterPro" id="IPR050639">
    <property type="entry name" value="SSR_resolvase"/>
</dbReference>
<dbReference type="InterPro" id="IPR038109">
    <property type="entry name" value="DNA_bind_recomb_sf"/>
</dbReference>
<evidence type="ECO:0000259" key="1">
    <source>
        <dbReference type="PROSITE" id="PS51737"/>
    </source>
</evidence>
<dbReference type="PANTHER" id="PTHR30461">
    <property type="entry name" value="DNA-INVERTASE FROM LAMBDOID PROPHAGE"/>
    <property type="match status" value="1"/>
</dbReference>
<evidence type="ECO:0000313" key="2">
    <source>
        <dbReference type="EMBL" id="KKL19991.1"/>
    </source>
</evidence>
<name>A0A0F9DQR5_9ZZZZ</name>
<feature type="non-terminal residue" evidence="2">
    <location>
        <position position="1"/>
    </location>
</feature>
<gene>
    <name evidence="2" type="ORF">LCGC14_2459950</name>
</gene>
<dbReference type="InterPro" id="IPR011109">
    <property type="entry name" value="DNA_bind_recombinase_dom"/>
</dbReference>
<dbReference type="EMBL" id="LAZR01038277">
    <property type="protein sequence ID" value="KKL19991.1"/>
    <property type="molecule type" value="Genomic_DNA"/>
</dbReference>
<dbReference type="InterPro" id="IPR006119">
    <property type="entry name" value="Resolv_N"/>
</dbReference>
<dbReference type="Gene3D" id="3.90.1750.20">
    <property type="entry name" value="Putative Large Serine Recombinase, Chain B, Domain 2"/>
    <property type="match status" value="1"/>
</dbReference>
<dbReference type="PANTHER" id="PTHR30461:SF23">
    <property type="entry name" value="DNA RECOMBINASE-RELATED"/>
    <property type="match status" value="1"/>
</dbReference>
<dbReference type="InterPro" id="IPR036162">
    <property type="entry name" value="Resolvase-like_N_sf"/>
</dbReference>
<dbReference type="PROSITE" id="PS51737">
    <property type="entry name" value="RECOMBINASE_DNA_BIND"/>
    <property type="match status" value="1"/>
</dbReference>
<comment type="caution">
    <text evidence="2">The sequence shown here is derived from an EMBL/GenBank/DDBJ whole genome shotgun (WGS) entry which is preliminary data.</text>
</comment>
<dbReference type="Pfam" id="PF07508">
    <property type="entry name" value="Recombinase"/>
    <property type="match status" value="1"/>
</dbReference>
<accession>A0A0F9DQR5</accession>
<dbReference type="Gene3D" id="3.40.50.1390">
    <property type="entry name" value="Resolvase, N-terminal catalytic domain"/>
    <property type="match status" value="1"/>
</dbReference>
<proteinExistence type="predicted"/>
<dbReference type="SUPFAM" id="SSF53041">
    <property type="entry name" value="Resolvase-like"/>
    <property type="match status" value="1"/>
</dbReference>
<protein>
    <recommendedName>
        <fullName evidence="1">Recombinase domain-containing protein</fullName>
    </recommendedName>
</protein>
<dbReference type="InterPro" id="IPR025827">
    <property type="entry name" value="Zn_ribbon_recom_dom"/>
</dbReference>
<feature type="domain" description="Recombinase" evidence="1">
    <location>
        <begin position="114"/>
        <end position="251"/>
    </location>
</feature>
<dbReference type="GO" id="GO:0000150">
    <property type="term" value="F:DNA strand exchange activity"/>
    <property type="evidence" value="ECO:0007669"/>
    <property type="project" value="InterPro"/>
</dbReference>
<dbReference type="Pfam" id="PF00239">
    <property type="entry name" value="Resolvase"/>
    <property type="match status" value="1"/>
</dbReference>
<dbReference type="AlphaFoldDB" id="A0A0F9DQR5"/>
<dbReference type="SMART" id="SM00857">
    <property type="entry name" value="Resolvase"/>
    <property type="match status" value="1"/>
</dbReference>
<dbReference type="Pfam" id="PF13408">
    <property type="entry name" value="Zn_ribbon_recom"/>
    <property type="match status" value="1"/>
</dbReference>
<sequence>VEEFSDHAISGRTLLRSRPGISAMKDRVEAGDISAVIVEGIERIGRRAADISVIADWFEGRGVDLYASNGGKFDWKLVPFLGAIAEHQSREIADKVRRGGKGMTRDGRIAAGIAYGYEVTGDRKGLNRRIVPERAAIVRRIFEDYADGLSPRAIAAALNAEGVPSPSGGKWNDSTIRGNAKKRDGMLRNESYVGIIVYGRNRFLRDGETGNRISRPSDMDDIVYGEAPKLAILADDVWNRVQDRLEATHEKYAGKTAPLNDSHRAKYLLNGMVKCGCCGGGYTIVAKERYGCYVRKTRGAQECANSRTITRDKLETRVLARLRQGLMTDSFARQFATEAERLMAACPHDAVAARTELEARLRKIEATIDP</sequence>